<dbReference type="Proteomes" id="UP000027192">
    <property type="component" value="Unassembled WGS sequence"/>
</dbReference>
<evidence type="ECO:0000313" key="3">
    <source>
        <dbReference type="Proteomes" id="UP000027192"/>
    </source>
</evidence>
<dbReference type="AlphaFoldDB" id="A0A066RKQ6"/>
<comment type="caution">
    <text evidence="2">The sequence shown here is derived from an EMBL/GenBank/DDBJ whole genome shotgun (WGS) entry which is preliminary data.</text>
</comment>
<dbReference type="Gene3D" id="1.20.120.910">
    <property type="entry name" value="DksA, coiled-coil domain"/>
    <property type="match status" value="1"/>
</dbReference>
<proteinExistence type="predicted"/>
<name>A0A066RKQ6_9GAMM</name>
<gene>
    <name evidence="2" type="ORF">EA58_14905</name>
</gene>
<dbReference type="OrthoDB" id="6064855at2"/>
<dbReference type="SUPFAM" id="SSF57716">
    <property type="entry name" value="Glucocorticoid receptor-like (DNA-binding domain)"/>
    <property type="match status" value="1"/>
</dbReference>
<reference evidence="2 3" key="1">
    <citation type="submission" date="2014-04" db="EMBL/GenBank/DDBJ databases">
        <title>Draft genome sequence of Photobacterium halotolerans S2753: a solonamide, ngercheumicin and holomycin producer.</title>
        <authorList>
            <person name="Machado H.R."/>
            <person name="Gram L."/>
        </authorList>
    </citation>
    <scope>NUCLEOTIDE SEQUENCE [LARGE SCALE GENOMIC DNA]</scope>
    <source>
        <strain evidence="2 3">S2753</strain>
    </source>
</reference>
<dbReference type="EMBL" id="JMIB01000027">
    <property type="protein sequence ID" value="KDM91035.1"/>
    <property type="molecule type" value="Genomic_DNA"/>
</dbReference>
<organism evidence="2 3">
    <name type="scientific">Photobacterium galatheae</name>
    <dbReference type="NCBI Taxonomy" id="1654360"/>
    <lineage>
        <taxon>Bacteria</taxon>
        <taxon>Pseudomonadati</taxon>
        <taxon>Pseudomonadota</taxon>
        <taxon>Gammaproteobacteria</taxon>
        <taxon>Vibrionales</taxon>
        <taxon>Vibrionaceae</taxon>
        <taxon>Photobacterium</taxon>
    </lineage>
</organism>
<evidence type="ECO:0000313" key="2">
    <source>
        <dbReference type="EMBL" id="KDM91035.1"/>
    </source>
</evidence>
<protein>
    <submittedName>
        <fullName evidence="2">Uncharacterized protein</fullName>
    </submittedName>
</protein>
<accession>A0A066RKQ6</accession>
<evidence type="ECO:0000256" key="1">
    <source>
        <dbReference type="PROSITE-ProRule" id="PRU00510"/>
    </source>
</evidence>
<sequence length="129" mass="14645">MSTNVVHEIDLNVAQSALYKIIDSQKSAIQSAKDVIRNSSEMQRQADDLDASLGNTELQLSTSMILKAERTIRACVDSLHYIRINEFGLCRKCWDDIEYERLNKTPYLIHCSSCSKDEELVGRHIIGAR</sequence>
<dbReference type="PROSITE" id="PS51128">
    <property type="entry name" value="ZF_DKSA_2"/>
    <property type="match status" value="1"/>
</dbReference>
<feature type="zinc finger region" description="dksA C4-type" evidence="1">
    <location>
        <begin position="90"/>
        <end position="114"/>
    </location>
</feature>
<dbReference type="RefSeq" id="WP_036754085.1">
    <property type="nucleotide sequence ID" value="NZ_JAGSGC010000004.1"/>
</dbReference>
<keyword evidence="3" id="KW-1185">Reference proteome</keyword>